<evidence type="ECO:0000313" key="3">
    <source>
        <dbReference type="Proteomes" id="UP000027920"/>
    </source>
</evidence>
<dbReference type="AlphaFoldDB" id="A0A072PMC7"/>
<name>A0A072PMC7_9EURO</name>
<feature type="region of interest" description="Disordered" evidence="1">
    <location>
        <begin position="90"/>
        <end position="130"/>
    </location>
</feature>
<reference evidence="2 3" key="1">
    <citation type="submission" date="2013-03" db="EMBL/GenBank/DDBJ databases">
        <title>The Genome Sequence of Exophiala aquamarina CBS 119918.</title>
        <authorList>
            <consortium name="The Broad Institute Genomics Platform"/>
            <person name="Cuomo C."/>
            <person name="de Hoog S."/>
            <person name="Gorbushina A."/>
            <person name="Walker B."/>
            <person name="Young S.K."/>
            <person name="Zeng Q."/>
            <person name="Gargeya S."/>
            <person name="Fitzgerald M."/>
            <person name="Haas B."/>
            <person name="Abouelleil A."/>
            <person name="Allen A.W."/>
            <person name="Alvarado L."/>
            <person name="Arachchi H.M."/>
            <person name="Berlin A.M."/>
            <person name="Chapman S.B."/>
            <person name="Gainer-Dewar J."/>
            <person name="Goldberg J."/>
            <person name="Griggs A."/>
            <person name="Gujja S."/>
            <person name="Hansen M."/>
            <person name="Howarth C."/>
            <person name="Imamovic A."/>
            <person name="Ireland A."/>
            <person name="Larimer J."/>
            <person name="McCowan C."/>
            <person name="Murphy C."/>
            <person name="Pearson M."/>
            <person name="Poon T.W."/>
            <person name="Priest M."/>
            <person name="Roberts A."/>
            <person name="Saif S."/>
            <person name="Shea T."/>
            <person name="Sisk P."/>
            <person name="Sykes S."/>
            <person name="Wortman J."/>
            <person name="Nusbaum C."/>
            <person name="Birren B."/>
        </authorList>
    </citation>
    <scope>NUCLEOTIDE SEQUENCE [LARGE SCALE GENOMIC DNA]</scope>
    <source>
        <strain evidence="2 3">CBS 119918</strain>
    </source>
</reference>
<proteinExistence type="predicted"/>
<keyword evidence="3" id="KW-1185">Reference proteome</keyword>
<accession>A0A072PMC7</accession>
<dbReference type="HOGENOM" id="CLU_1938162_0_0_1"/>
<dbReference type="RefSeq" id="XP_013259265.1">
    <property type="nucleotide sequence ID" value="XM_013403811.1"/>
</dbReference>
<comment type="caution">
    <text evidence="2">The sequence shown here is derived from an EMBL/GenBank/DDBJ whole genome shotgun (WGS) entry which is preliminary data.</text>
</comment>
<dbReference type="EMBL" id="AMGV01000005">
    <property type="protein sequence ID" value="KEF56675.1"/>
    <property type="molecule type" value="Genomic_DNA"/>
</dbReference>
<dbReference type="GeneID" id="25281779"/>
<feature type="compositionally biased region" description="Basic and acidic residues" evidence="1">
    <location>
        <begin position="94"/>
        <end position="110"/>
    </location>
</feature>
<protein>
    <submittedName>
        <fullName evidence="2">Uncharacterized protein</fullName>
    </submittedName>
</protein>
<dbReference type="Proteomes" id="UP000027920">
    <property type="component" value="Unassembled WGS sequence"/>
</dbReference>
<evidence type="ECO:0000256" key="1">
    <source>
        <dbReference type="SAM" id="MobiDB-lite"/>
    </source>
</evidence>
<gene>
    <name evidence="2" type="ORF">A1O9_06864</name>
</gene>
<sequence>MPNTTDYKSTTVGVSGQCKPITHKCSPRREDNISVRTVFNCSEAFHGINGQPPVVPLNQSFTILDPDTPPLIQLQLQQPQLGHTIWNITGRTVSDGRRAAHETPPRRSRADQPALDTSWPRPKPRPRPFH</sequence>
<organism evidence="2 3">
    <name type="scientific">Exophiala aquamarina CBS 119918</name>
    <dbReference type="NCBI Taxonomy" id="1182545"/>
    <lineage>
        <taxon>Eukaryota</taxon>
        <taxon>Fungi</taxon>
        <taxon>Dikarya</taxon>
        <taxon>Ascomycota</taxon>
        <taxon>Pezizomycotina</taxon>
        <taxon>Eurotiomycetes</taxon>
        <taxon>Chaetothyriomycetidae</taxon>
        <taxon>Chaetothyriales</taxon>
        <taxon>Herpotrichiellaceae</taxon>
        <taxon>Exophiala</taxon>
    </lineage>
</organism>
<dbReference type="OrthoDB" id="3344043at2759"/>
<dbReference type="VEuPathDB" id="FungiDB:A1O9_06864"/>
<evidence type="ECO:0000313" key="2">
    <source>
        <dbReference type="EMBL" id="KEF56675.1"/>
    </source>
</evidence>